<dbReference type="Proteomes" id="UP001596166">
    <property type="component" value="Unassembled WGS sequence"/>
</dbReference>
<evidence type="ECO:0000313" key="1">
    <source>
        <dbReference type="EMBL" id="MFC5355465.1"/>
    </source>
</evidence>
<evidence type="ECO:0000313" key="2">
    <source>
        <dbReference type="Proteomes" id="UP001596166"/>
    </source>
</evidence>
<protein>
    <submittedName>
        <fullName evidence="1">Uncharacterized protein</fullName>
    </submittedName>
</protein>
<accession>A0ABW0G382</accession>
<dbReference type="RefSeq" id="WP_376995099.1">
    <property type="nucleotide sequence ID" value="NZ_JBHSLC010000013.1"/>
</dbReference>
<organism evidence="1 2">
    <name type="scientific">Azospirillum himalayense</name>
    <dbReference type="NCBI Taxonomy" id="654847"/>
    <lineage>
        <taxon>Bacteria</taxon>
        <taxon>Pseudomonadati</taxon>
        <taxon>Pseudomonadota</taxon>
        <taxon>Alphaproteobacteria</taxon>
        <taxon>Rhodospirillales</taxon>
        <taxon>Azospirillaceae</taxon>
        <taxon>Azospirillum</taxon>
    </lineage>
</organism>
<dbReference type="EMBL" id="JBHSLC010000013">
    <property type="protein sequence ID" value="MFC5355465.1"/>
    <property type="molecule type" value="Genomic_DNA"/>
</dbReference>
<sequence>MSDPVIDLNIKFVPDNVAIWRIYPGTKKDFVKQFIKDECVFLELPGLDLEKGDLRGRVKIDPKIAKSKALAEWYLSNPKDRKSQPSSNVADYIDNYNKRSVGSSYSNFERLFKKAKVGDIVVVPEESGFQSKLYIGEIVSEYSVDDSIAVRQFGIHKVPFRKVKWLRVDFEKRHVPVDLSYQLRGRRTVRSVSVDDYGLYIFRQAYQNFVFKEQGQMLFEGPAYDNDPETAIPGIIVLQYALAAANAKVLGHERELSLRSFDQLRKSSYRRHDVLSFEMSFASPGSYRVWHGSVRALLLALALVAVAGTDLSASEAQKAVVQNDQSQGLSAHVIKVREDYKDLMESITPREFERLKEERKKAENGVGFKERTKVKK</sequence>
<keyword evidence="2" id="KW-1185">Reference proteome</keyword>
<proteinExistence type="predicted"/>
<name>A0ABW0G382_9PROT</name>
<gene>
    <name evidence="1" type="ORF">ACFPMG_10650</name>
</gene>
<reference evidence="2" key="1">
    <citation type="journal article" date="2019" name="Int. J. Syst. Evol. Microbiol.">
        <title>The Global Catalogue of Microorganisms (GCM) 10K type strain sequencing project: providing services to taxonomists for standard genome sequencing and annotation.</title>
        <authorList>
            <consortium name="The Broad Institute Genomics Platform"/>
            <consortium name="The Broad Institute Genome Sequencing Center for Infectious Disease"/>
            <person name="Wu L."/>
            <person name="Ma J."/>
        </authorList>
    </citation>
    <scope>NUCLEOTIDE SEQUENCE [LARGE SCALE GENOMIC DNA]</scope>
    <source>
        <strain evidence="2">CCUG 58760</strain>
    </source>
</reference>
<comment type="caution">
    <text evidence="1">The sequence shown here is derived from an EMBL/GenBank/DDBJ whole genome shotgun (WGS) entry which is preliminary data.</text>
</comment>